<dbReference type="Pfam" id="PF00583">
    <property type="entry name" value="Acetyltransf_1"/>
    <property type="match status" value="1"/>
</dbReference>
<evidence type="ECO:0000313" key="2">
    <source>
        <dbReference type="EMBL" id="OWY35904.1"/>
    </source>
</evidence>
<dbReference type="EMBL" id="NJGV01000004">
    <property type="protein sequence ID" value="OWY35904.1"/>
    <property type="molecule type" value="Genomic_DNA"/>
</dbReference>
<dbReference type="InterPro" id="IPR000182">
    <property type="entry name" value="GNAT_dom"/>
</dbReference>
<organism evidence="2 3">
    <name type="scientific">Herbaspirillum aquaticum</name>
    <dbReference type="NCBI Taxonomy" id="568783"/>
    <lineage>
        <taxon>Bacteria</taxon>
        <taxon>Pseudomonadati</taxon>
        <taxon>Pseudomonadota</taxon>
        <taxon>Betaproteobacteria</taxon>
        <taxon>Burkholderiales</taxon>
        <taxon>Oxalobacteraceae</taxon>
        <taxon>Herbaspirillum</taxon>
    </lineage>
</organism>
<dbReference type="CDD" id="cd04301">
    <property type="entry name" value="NAT_SF"/>
    <property type="match status" value="1"/>
</dbReference>
<dbReference type="GO" id="GO:0016747">
    <property type="term" value="F:acyltransferase activity, transferring groups other than amino-acyl groups"/>
    <property type="evidence" value="ECO:0007669"/>
    <property type="project" value="InterPro"/>
</dbReference>
<name>A0A225SY47_9BURK</name>
<reference evidence="2 3" key="1">
    <citation type="journal article" date="2010" name="Int. J. Syst. Evol. Microbiol.">
        <title>Reclassification of Herbaspirillum putei as a later heterotypic synonym of Herbaspirillum huttiense, with the description of H. huttiense subsp. huttiense subsp. nov. and H. huttiense subsp. putei subsp. nov., comb. nov., and description of Herbaspirillum aquaticum sp. nov.</title>
        <authorList>
            <person name="Dobritsa A.P."/>
            <person name="Reddy M.C."/>
            <person name="Samadpour M."/>
        </authorList>
    </citation>
    <scope>NUCLEOTIDE SEQUENCE [LARGE SCALE GENOMIC DNA]</scope>
    <source>
        <strain evidence="2 3">IEH 4430</strain>
    </source>
</reference>
<dbReference type="Gene3D" id="3.40.630.30">
    <property type="match status" value="1"/>
</dbReference>
<dbReference type="SUPFAM" id="SSF55729">
    <property type="entry name" value="Acyl-CoA N-acyltransferases (Nat)"/>
    <property type="match status" value="1"/>
</dbReference>
<dbReference type="PROSITE" id="PS51186">
    <property type="entry name" value="GNAT"/>
    <property type="match status" value="1"/>
</dbReference>
<evidence type="ECO:0000259" key="1">
    <source>
        <dbReference type="PROSITE" id="PS51186"/>
    </source>
</evidence>
<dbReference type="RefSeq" id="WP_088754225.1">
    <property type="nucleotide sequence ID" value="NZ_NJGV01000004.1"/>
</dbReference>
<sequence>MDPFSEITPAPDWRLTDVALRHADIVSDQLACFAVMHELRPHLRDSDEFLARIGRAASQGYRILAAWEQGKVVALAGYRFQENLVYGPFLYVDDLVSASTERGKRWGERLLSALEDVAAQAGCVRLVLDTGMANALAQRFYFRQGMLTGALRFGKAIGGAA</sequence>
<comment type="caution">
    <text evidence="2">The sequence shown here is derived from an EMBL/GenBank/DDBJ whole genome shotgun (WGS) entry which is preliminary data.</text>
</comment>
<evidence type="ECO:0000313" key="3">
    <source>
        <dbReference type="Proteomes" id="UP000214747"/>
    </source>
</evidence>
<dbReference type="AlphaFoldDB" id="A0A225SY47"/>
<keyword evidence="2" id="KW-0808">Transferase</keyword>
<proteinExistence type="predicted"/>
<dbReference type="Proteomes" id="UP000214747">
    <property type="component" value="Unassembled WGS sequence"/>
</dbReference>
<keyword evidence="3" id="KW-1185">Reference proteome</keyword>
<dbReference type="InterPro" id="IPR016181">
    <property type="entry name" value="Acyl_CoA_acyltransferase"/>
</dbReference>
<gene>
    <name evidence="2" type="ORF">CEJ45_05755</name>
</gene>
<accession>A0A225SY47</accession>
<feature type="domain" description="N-acetyltransferase" evidence="1">
    <location>
        <begin position="18"/>
        <end position="161"/>
    </location>
</feature>
<protein>
    <submittedName>
        <fullName evidence="2">GNAT family N-acetyltransferase</fullName>
    </submittedName>
</protein>